<dbReference type="AlphaFoldDB" id="E5Y5S4"/>
<reference evidence="1 2" key="2">
    <citation type="submission" date="2013-04" db="EMBL/GenBank/DDBJ databases">
        <title>The Genome Sequence of Bilophila wadsworthia 3_1_6.</title>
        <authorList>
            <consortium name="The Broad Institute Genomics Platform"/>
            <person name="Earl A."/>
            <person name="Ward D."/>
            <person name="Feldgarden M."/>
            <person name="Gevers D."/>
            <person name="Sibley C."/>
            <person name="Strauss J."/>
            <person name="Allen-Vercoe E."/>
            <person name="Walker B."/>
            <person name="Young S."/>
            <person name="Zeng Q."/>
            <person name="Gargeya S."/>
            <person name="Fitzgerald M."/>
            <person name="Haas B."/>
            <person name="Abouelleil A."/>
            <person name="Allen A.W."/>
            <person name="Alvarado L."/>
            <person name="Arachchi H.M."/>
            <person name="Berlin A.M."/>
            <person name="Chapman S.B."/>
            <person name="Gainer-Dewar J."/>
            <person name="Goldberg J."/>
            <person name="Griggs A."/>
            <person name="Gujja S."/>
            <person name="Hansen M."/>
            <person name="Howarth C."/>
            <person name="Imamovic A."/>
            <person name="Ireland A."/>
            <person name="Larimer J."/>
            <person name="McCowan C."/>
            <person name="Murphy C."/>
            <person name="Pearson M."/>
            <person name="Poon T.W."/>
            <person name="Priest M."/>
            <person name="Roberts A."/>
            <person name="Saif S."/>
            <person name="Shea T."/>
            <person name="Sisk P."/>
            <person name="Sykes S."/>
            <person name="Wortman J."/>
            <person name="Nusbaum C."/>
            <person name="Birren B."/>
        </authorList>
    </citation>
    <scope>NUCLEOTIDE SEQUENCE [LARGE SCALE GENOMIC DNA]</scope>
    <source>
        <strain evidence="1 2">3_1_6</strain>
    </source>
</reference>
<dbReference type="EMBL" id="ADCP02000001">
    <property type="protein sequence ID" value="EFV44636.1"/>
    <property type="molecule type" value="Genomic_DNA"/>
</dbReference>
<dbReference type="HOGENOM" id="CLU_2680315_0_0_7"/>
<reference evidence="1 2" key="1">
    <citation type="submission" date="2010-10" db="EMBL/GenBank/DDBJ databases">
        <authorList>
            <consortium name="The Broad Institute Genome Sequencing Platform"/>
            <person name="Ward D."/>
            <person name="Earl A."/>
            <person name="Feldgarden M."/>
            <person name="Young S.K."/>
            <person name="Gargeya S."/>
            <person name="Zeng Q."/>
            <person name="Alvarado L."/>
            <person name="Berlin A."/>
            <person name="Bochicchio J."/>
            <person name="Chapman S.B."/>
            <person name="Chen Z."/>
            <person name="Freedman E."/>
            <person name="Gellesch M."/>
            <person name="Goldberg J."/>
            <person name="Griggs A."/>
            <person name="Gujja S."/>
            <person name="Heilman E."/>
            <person name="Heiman D."/>
            <person name="Howarth C."/>
            <person name="Mehta T."/>
            <person name="Neiman D."/>
            <person name="Pearson M."/>
            <person name="Roberts A."/>
            <person name="Saif S."/>
            <person name="Shea T."/>
            <person name="Shenoy N."/>
            <person name="Sisk P."/>
            <person name="Stolte C."/>
            <person name="Sykes S."/>
            <person name="White J."/>
            <person name="Yandava C."/>
            <person name="Allen-Vercoe E."/>
            <person name="Sibley C."/>
            <person name="Ambrose C.E."/>
            <person name="Strauss J."/>
            <person name="Daigneault M."/>
            <person name="Haas B."/>
            <person name="Nusbaum C."/>
            <person name="Birren B."/>
        </authorList>
    </citation>
    <scope>NUCLEOTIDE SEQUENCE [LARGE SCALE GENOMIC DNA]</scope>
    <source>
        <strain evidence="1 2">3_1_6</strain>
    </source>
</reference>
<dbReference type="GeneID" id="78086657"/>
<keyword evidence="2" id="KW-1185">Reference proteome</keyword>
<comment type="caution">
    <text evidence="1">The sequence shown here is derived from an EMBL/GenBank/DDBJ whole genome shotgun (WGS) entry which is preliminary data.</text>
</comment>
<proteinExistence type="predicted"/>
<organism evidence="1 2">
    <name type="scientific">Bilophila wadsworthia (strain 3_1_6)</name>
    <dbReference type="NCBI Taxonomy" id="563192"/>
    <lineage>
        <taxon>Bacteria</taxon>
        <taxon>Pseudomonadati</taxon>
        <taxon>Thermodesulfobacteriota</taxon>
        <taxon>Desulfovibrionia</taxon>
        <taxon>Desulfovibrionales</taxon>
        <taxon>Desulfovibrionaceae</taxon>
        <taxon>Bilophila</taxon>
    </lineage>
</organism>
<evidence type="ECO:0000313" key="1">
    <source>
        <dbReference type="EMBL" id="EFV44636.1"/>
    </source>
</evidence>
<gene>
    <name evidence="1" type="ORF">HMPREF0179_01537</name>
</gene>
<accession>E5Y5S4</accession>
<evidence type="ECO:0000313" key="2">
    <source>
        <dbReference type="Proteomes" id="UP000006034"/>
    </source>
</evidence>
<protein>
    <submittedName>
        <fullName evidence="1">Uncharacterized protein</fullName>
    </submittedName>
</protein>
<dbReference type="Proteomes" id="UP000006034">
    <property type="component" value="Unassembled WGS sequence"/>
</dbReference>
<sequence>MSTGQMDNKTYDVIFVARKNAENKNAGMIAENVDKATAIRFAQRYCHRNEDNEGVMIAYHGTTVQPEGSEWWFH</sequence>
<dbReference type="RefSeq" id="WP_005026828.1">
    <property type="nucleotide sequence ID" value="NZ_KE150238.1"/>
</dbReference>
<name>E5Y5S4_BILW3</name>